<comment type="caution">
    <text evidence="2">The sequence shown here is derived from an EMBL/GenBank/DDBJ whole genome shotgun (WGS) entry which is preliminary data.</text>
</comment>
<keyword evidence="1" id="KW-0812">Transmembrane</keyword>
<gene>
    <name evidence="2" type="ORF">FHK87_04665</name>
</gene>
<evidence type="ECO:0000313" key="3">
    <source>
        <dbReference type="Proteomes" id="UP000315540"/>
    </source>
</evidence>
<keyword evidence="1" id="KW-1133">Transmembrane helix</keyword>
<dbReference type="AlphaFoldDB" id="A0A504JGK3"/>
<sequence>MSTFLIILIIIILIILVFEKKYKFIWILIIPSLFLLQPLGFLLMDIYNRNFKDDGYGDDLEPISSEIKNITNYKKAALMMVNNWKRINTQIVKDDQQILEEVLHNERESTPSELIDSMITIQKDSFNLRFIAYPGNCKITEKDTIIEFKADQSDYNMVSNDANELYEIPPYSIYKHSIIFSTVPIKTSIYISHIKNNFYYKIDEYDEW</sequence>
<accession>A0A504JGK3</accession>
<organism evidence="2 3">
    <name type="scientific">Aquimarina algicola</name>
    <dbReference type="NCBI Taxonomy" id="2589995"/>
    <lineage>
        <taxon>Bacteria</taxon>
        <taxon>Pseudomonadati</taxon>
        <taxon>Bacteroidota</taxon>
        <taxon>Flavobacteriia</taxon>
        <taxon>Flavobacteriales</taxon>
        <taxon>Flavobacteriaceae</taxon>
        <taxon>Aquimarina</taxon>
    </lineage>
</organism>
<reference evidence="2 3" key="1">
    <citation type="submission" date="2019-06" db="EMBL/GenBank/DDBJ databases">
        <authorList>
            <person name="Meng X."/>
        </authorList>
    </citation>
    <scope>NUCLEOTIDE SEQUENCE [LARGE SCALE GENOMIC DNA]</scope>
    <source>
        <strain evidence="2 3">M625</strain>
    </source>
</reference>
<feature type="transmembrane region" description="Helical" evidence="1">
    <location>
        <begin position="29"/>
        <end position="47"/>
    </location>
</feature>
<dbReference type="EMBL" id="VFWZ01000002">
    <property type="protein sequence ID" value="TPN86898.1"/>
    <property type="molecule type" value="Genomic_DNA"/>
</dbReference>
<name>A0A504JGK3_9FLAO</name>
<evidence type="ECO:0000313" key="2">
    <source>
        <dbReference type="EMBL" id="TPN86898.1"/>
    </source>
</evidence>
<keyword evidence="1" id="KW-0472">Membrane</keyword>
<keyword evidence="3" id="KW-1185">Reference proteome</keyword>
<proteinExistence type="predicted"/>
<dbReference type="RefSeq" id="WP_140590567.1">
    <property type="nucleotide sequence ID" value="NZ_VFWZ01000002.1"/>
</dbReference>
<dbReference type="Proteomes" id="UP000315540">
    <property type="component" value="Unassembled WGS sequence"/>
</dbReference>
<evidence type="ECO:0000256" key="1">
    <source>
        <dbReference type="SAM" id="Phobius"/>
    </source>
</evidence>
<protein>
    <submittedName>
        <fullName evidence="2">Uncharacterized protein</fullName>
    </submittedName>
</protein>